<dbReference type="eggNOG" id="COG3521">
    <property type="taxonomic scope" value="Bacteria"/>
</dbReference>
<dbReference type="Pfam" id="PF12790">
    <property type="entry name" value="T6SS-SciN"/>
    <property type="match status" value="1"/>
</dbReference>
<organism evidence="1 2">
    <name type="scientific">Azotobacter vinelandii (strain DJ / ATCC BAA-1303)</name>
    <dbReference type="NCBI Taxonomy" id="322710"/>
    <lineage>
        <taxon>Bacteria</taxon>
        <taxon>Pseudomonadati</taxon>
        <taxon>Pseudomonadota</taxon>
        <taxon>Gammaproteobacteria</taxon>
        <taxon>Pseudomonadales</taxon>
        <taxon>Pseudomonadaceae</taxon>
        <taxon>Azotobacter</taxon>
    </lineage>
</organism>
<accession>C1DJT1</accession>
<dbReference type="HOGENOM" id="CLU_092347_2_1_6"/>
<evidence type="ECO:0008006" key="3">
    <source>
        <dbReference type="Google" id="ProtNLM"/>
    </source>
</evidence>
<sequence length="192" mass="20918">MLLVLRDFVLPSVTGKFGFLPIGAPVPALLLVSGLLSGCGSTPPPLAPAIPYQLKLNAGGNINPDILGRPSPIVVRVFELRSGGAFESSDFFSLQDKPELVLGRELIGVEQVTLYPGEVRYVTGAGSPDARNIGILAEYRELDAKRWRRLIGLPLPRQSNSWFFWRSSPDRLSLSVDINNDGVDFLPVAHKQ</sequence>
<evidence type="ECO:0000313" key="2">
    <source>
        <dbReference type="Proteomes" id="UP000002424"/>
    </source>
</evidence>
<dbReference type="InterPro" id="IPR038706">
    <property type="entry name" value="Type_VI_SciN-like_sf"/>
</dbReference>
<gene>
    <name evidence="1" type="ordered locus">Avin_26740</name>
</gene>
<dbReference type="Proteomes" id="UP000002424">
    <property type="component" value="Chromosome"/>
</dbReference>
<dbReference type="OrthoDB" id="5471061at2"/>
<name>C1DJT1_AZOVD</name>
<dbReference type="GeneID" id="88185816"/>
<dbReference type="AlphaFoldDB" id="C1DJT1"/>
<protein>
    <recommendedName>
        <fullName evidence="3">Type VI secretion system lipoprotein TssJ</fullName>
    </recommendedName>
</protein>
<dbReference type="STRING" id="322710.Avin_26740"/>
<proteinExistence type="predicted"/>
<dbReference type="RefSeq" id="WP_012701241.1">
    <property type="nucleotide sequence ID" value="NC_012560.1"/>
</dbReference>
<dbReference type="PANTHER" id="PTHR37625:SF4">
    <property type="entry name" value="OUTER MEMBRANE LIPOPROTEIN"/>
    <property type="match status" value="1"/>
</dbReference>
<evidence type="ECO:0000313" key="1">
    <source>
        <dbReference type="EMBL" id="ACO78850.1"/>
    </source>
</evidence>
<dbReference type="KEGG" id="avn:Avin_26740"/>
<dbReference type="InterPro" id="IPR017734">
    <property type="entry name" value="T6SS_SciN"/>
</dbReference>
<dbReference type="NCBIfam" id="TIGR03352">
    <property type="entry name" value="VI_chp_3"/>
    <property type="match status" value="1"/>
</dbReference>
<dbReference type="PANTHER" id="PTHR37625">
    <property type="entry name" value="OUTER MEMBRANE LIPOPROTEIN-RELATED"/>
    <property type="match status" value="1"/>
</dbReference>
<dbReference type="EMBL" id="CP001157">
    <property type="protein sequence ID" value="ACO78850.1"/>
    <property type="molecule type" value="Genomic_DNA"/>
</dbReference>
<reference evidence="1 2" key="1">
    <citation type="journal article" date="2009" name="J. Bacteriol.">
        <title>Genome sequence of Azotobacter vinelandii, an obligate aerobe specialized to support diverse anaerobic metabolic processes.</title>
        <authorList>
            <person name="Setubal J.C."/>
            <person name="dos Santos P."/>
            <person name="Goldman B.S."/>
            <person name="Ertesvag H."/>
            <person name="Espin G."/>
            <person name="Rubio L.M."/>
            <person name="Valla S."/>
            <person name="Almeida N.F."/>
            <person name="Balasubramanian D."/>
            <person name="Cromes L."/>
            <person name="Curatti L."/>
            <person name="Du Z."/>
            <person name="Godsy E."/>
            <person name="Goodner B."/>
            <person name="Hellner-Burris K."/>
            <person name="Hernandez J.A."/>
            <person name="Houmiel K."/>
            <person name="Imperial J."/>
            <person name="Kennedy C."/>
            <person name="Larson T.J."/>
            <person name="Latreille P."/>
            <person name="Ligon L.S."/>
            <person name="Lu J."/>
            <person name="Maerk M."/>
            <person name="Miller N.M."/>
            <person name="Norton S."/>
            <person name="O'Carroll I.P."/>
            <person name="Paulsen I."/>
            <person name="Raulfs E.C."/>
            <person name="Roemer R."/>
            <person name="Rosser J."/>
            <person name="Segura D."/>
            <person name="Slater S."/>
            <person name="Stricklin S.L."/>
            <person name="Studholme D.J."/>
            <person name="Sun J."/>
            <person name="Viana C.J."/>
            <person name="Wallin E."/>
            <person name="Wang B."/>
            <person name="Wheeler C."/>
            <person name="Zhu H."/>
            <person name="Dean D.R."/>
            <person name="Dixon R."/>
            <person name="Wood D."/>
        </authorList>
    </citation>
    <scope>NUCLEOTIDE SEQUENCE [LARGE SCALE GENOMIC DNA]</scope>
    <source>
        <strain evidence="2">DJ / ATCC BAA-1303</strain>
    </source>
</reference>
<dbReference type="Gene3D" id="2.60.40.4150">
    <property type="entry name" value="Type VI secretion system, lipoprotein SciN"/>
    <property type="match status" value="1"/>
</dbReference>
<keyword evidence="2" id="KW-1185">Reference proteome</keyword>
<dbReference type="EnsemblBacteria" id="ACO78850">
    <property type="protein sequence ID" value="ACO78850"/>
    <property type="gene ID" value="Avin_26740"/>
</dbReference>